<reference evidence="1 2" key="1">
    <citation type="submission" date="2024-07" db="EMBL/GenBank/DDBJ databases">
        <authorList>
            <person name="Thanompreechachai J."/>
            <person name="Duangmal K."/>
        </authorList>
    </citation>
    <scope>NUCLEOTIDE SEQUENCE [LARGE SCALE GENOMIC DNA]</scope>
    <source>
        <strain evidence="1 2">KCTC 19886</strain>
    </source>
</reference>
<comment type="caution">
    <text evidence="1">The sequence shown here is derived from an EMBL/GenBank/DDBJ whole genome shotgun (WGS) entry which is preliminary data.</text>
</comment>
<gene>
    <name evidence="1" type="ORF">AB1207_21055</name>
</gene>
<sequence>MAPPRRPSGPWLALAVLVPLLAIGGLTVAIHAEPARGAQDPTELAGSVQAALRAEDPARLALLLDEEVVADPRAAAQAELRRVTELVPDLSGTVVVRDGADLVVRFAGAGGGDERAAPRRLVVAEVDNRWYVVPTLLG</sequence>
<evidence type="ECO:0000313" key="1">
    <source>
        <dbReference type="EMBL" id="MEW9267248.1"/>
    </source>
</evidence>
<dbReference type="RefSeq" id="WP_367640513.1">
    <property type="nucleotide sequence ID" value="NZ_JBFNQN010000016.1"/>
</dbReference>
<name>A0ABV3PD41_9ACTN</name>
<keyword evidence="2" id="KW-1185">Reference proteome</keyword>
<organism evidence="1 2">
    <name type="scientific">Kineococcus endophyticus</name>
    <dbReference type="NCBI Taxonomy" id="1181883"/>
    <lineage>
        <taxon>Bacteria</taxon>
        <taxon>Bacillati</taxon>
        <taxon>Actinomycetota</taxon>
        <taxon>Actinomycetes</taxon>
        <taxon>Kineosporiales</taxon>
        <taxon>Kineosporiaceae</taxon>
        <taxon>Kineococcus</taxon>
    </lineage>
</organism>
<dbReference type="EMBL" id="JBFNQN010000016">
    <property type="protein sequence ID" value="MEW9267248.1"/>
    <property type="molecule type" value="Genomic_DNA"/>
</dbReference>
<proteinExistence type="predicted"/>
<accession>A0ABV3PD41</accession>
<dbReference type="Proteomes" id="UP001555826">
    <property type="component" value="Unassembled WGS sequence"/>
</dbReference>
<evidence type="ECO:0000313" key="2">
    <source>
        <dbReference type="Proteomes" id="UP001555826"/>
    </source>
</evidence>
<evidence type="ECO:0008006" key="3">
    <source>
        <dbReference type="Google" id="ProtNLM"/>
    </source>
</evidence>
<protein>
    <recommendedName>
        <fullName evidence="3">Mce-associated membrane protein</fullName>
    </recommendedName>
</protein>